<accession>A0ABD5W0J9</accession>
<dbReference type="InterPro" id="IPR058414">
    <property type="entry name" value="DUF8101"/>
</dbReference>
<proteinExistence type="predicted"/>
<dbReference type="GeneID" id="76628982"/>
<reference evidence="2 3" key="1">
    <citation type="journal article" date="2019" name="Int. J. Syst. Evol. Microbiol.">
        <title>The Global Catalogue of Microorganisms (GCM) 10K type strain sequencing project: providing services to taxonomists for standard genome sequencing and annotation.</title>
        <authorList>
            <consortium name="The Broad Institute Genomics Platform"/>
            <consortium name="The Broad Institute Genome Sequencing Center for Infectious Disease"/>
            <person name="Wu L."/>
            <person name="Ma J."/>
        </authorList>
    </citation>
    <scope>NUCLEOTIDE SEQUENCE [LARGE SCALE GENOMIC DNA]</scope>
    <source>
        <strain evidence="2 3">JCM 30072</strain>
    </source>
</reference>
<name>A0ABD5W0J9_9EURY</name>
<dbReference type="EMBL" id="JBHSZI010000001">
    <property type="protein sequence ID" value="MFC7057159.1"/>
    <property type="molecule type" value="Genomic_DNA"/>
</dbReference>
<evidence type="ECO:0000313" key="3">
    <source>
        <dbReference type="Proteomes" id="UP001596445"/>
    </source>
</evidence>
<keyword evidence="3" id="KW-1185">Reference proteome</keyword>
<sequence length="92" mass="9869">MSRDTPPDVVAVLGQLFSEGAQAAKGGDVETARRTIESAERVISNKIPNDHERERLLHGCQRVRAHLGADGAGDVAVAAEYLTAMEASLREE</sequence>
<gene>
    <name evidence="2" type="ORF">ACFQQG_01940</name>
</gene>
<dbReference type="AlphaFoldDB" id="A0ABD5W0J9"/>
<evidence type="ECO:0000259" key="1">
    <source>
        <dbReference type="Pfam" id="PF26403"/>
    </source>
</evidence>
<protein>
    <recommendedName>
        <fullName evidence="1">DUF8101 domain-containing protein</fullName>
    </recommendedName>
</protein>
<dbReference type="Pfam" id="PF26403">
    <property type="entry name" value="DUF8101"/>
    <property type="match status" value="1"/>
</dbReference>
<dbReference type="Proteomes" id="UP001596445">
    <property type="component" value="Unassembled WGS sequence"/>
</dbReference>
<organism evidence="2 3">
    <name type="scientific">Halovenus salina</name>
    <dbReference type="NCBI Taxonomy" id="1510225"/>
    <lineage>
        <taxon>Archaea</taxon>
        <taxon>Methanobacteriati</taxon>
        <taxon>Methanobacteriota</taxon>
        <taxon>Stenosarchaea group</taxon>
        <taxon>Halobacteria</taxon>
        <taxon>Halobacteriales</taxon>
        <taxon>Haloarculaceae</taxon>
        <taxon>Halovenus</taxon>
    </lineage>
</organism>
<comment type="caution">
    <text evidence="2">The sequence shown here is derived from an EMBL/GenBank/DDBJ whole genome shotgun (WGS) entry which is preliminary data.</text>
</comment>
<evidence type="ECO:0000313" key="2">
    <source>
        <dbReference type="EMBL" id="MFC7057159.1"/>
    </source>
</evidence>
<feature type="domain" description="DUF8101" evidence="1">
    <location>
        <begin position="3"/>
        <end position="90"/>
    </location>
</feature>
<dbReference type="RefSeq" id="WP_267162887.1">
    <property type="nucleotide sequence ID" value="NZ_CP112972.1"/>
</dbReference>